<feature type="transmembrane region" description="Helical" evidence="1">
    <location>
        <begin position="261"/>
        <end position="279"/>
    </location>
</feature>
<dbReference type="PANTHER" id="PTHR31157:SF1">
    <property type="entry name" value="SCP DOMAIN-CONTAINING PROTEIN"/>
    <property type="match status" value="1"/>
</dbReference>
<keyword evidence="1" id="KW-0812">Transmembrane</keyword>
<comment type="caution">
    <text evidence="3">The sequence shown here is derived from an EMBL/GenBank/DDBJ whole genome shotgun (WGS) entry which is preliminary data.</text>
</comment>
<dbReference type="InterPro" id="IPR014044">
    <property type="entry name" value="CAP_dom"/>
</dbReference>
<evidence type="ECO:0000313" key="4">
    <source>
        <dbReference type="Proteomes" id="UP000229497"/>
    </source>
</evidence>
<dbReference type="InterPro" id="IPR035940">
    <property type="entry name" value="CAP_sf"/>
</dbReference>
<feature type="domain" description="SCP" evidence="2">
    <location>
        <begin position="68"/>
        <end position="176"/>
    </location>
</feature>
<dbReference type="CDD" id="cd05379">
    <property type="entry name" value="CAP_bacterial"/>
    <property type="match status" value="1"/>
</dbReference>
<protein>
    <recommendedName>
        <fullName evidence="2">SCP domain-containing protein</fullName>
    </recommendedName>
</protein>
<keyword evidence="1" id="KW-0472">Membrane</keyword>
<dbReference type="Proteomes" id="UP000229497">
    <property type="component" value="Unassembled WGS sequence"/>
</dbReference>
<name>A0A2H0KNK2_9BACT</name>
<organism evidence="3 4">
    <name type="scientific">Candidatus Roizmanbacteria bacterium CG11_big_fil_rev_8_21_14_0_20_37_16</name>
    <dbReference type="NCBI Taxonomy" id="1974857"/>
    <lineage>
        <taxon>Bacteria</taxon>
        <taxon>Candidatus Roizmaniibacteriota</taxon>
    </lineage>
</organism>
<dbReference type="EMBL" id="PCVK01000015">
    <property type="protein sequence ID" value="PIQ71974.1"/>
    <property type="molecule type" value="Genomic_DNA"/>
</dbReference>
<dbReference type="AlphaFoldDB" id="A0A2H0KNK2"/>
<evidence type="ECO:0000256" key="1">
    <source>
        <dbReference type="SAM" id="Phobius"/>
    </source>
</evidence>
<evidence type="ECO:0000259" key="2">
    <source>
        <dbReference type="Pfam" id="PF00188"/>
    </source>
</evidence>
<proteinExistence type="predicted"/>
<evidence type="ECO:0000313" key="3">
    <source>
        <dbReference type="EMBL" id="PIQ71974.1"/>
    </source>
</evidence>
<reference evidence="3 4" key="1">
    <citation type="submission" date="2017-09" db="EMBL/GenBank/DDBJ databases">
        <title>Depth-based differentiation of microbial function through sediment-hosted aquifers and enrichment of novel symbionts in the deep terrestrial subsurface.</title>
        <authorList>
            <person name="Probst A.J."/>
            <person name="Ladd B."/>
            <person name="Jarett J.K."/>
            <person name="Geller-Mcgrath D.E."/>
            <person name="Sieber C.M."/>
            <person name="Emerson J.B."/>
            <person name="Anantharaman K."/>
            <person name="Thomas B.C."/>
            <person name="Malmstrom R."/>
            <person name="Stieglmeier M."/>
            <person name="Klingl A."/>
            <person name="Woyke T."/>
            <person name="Ryan C.M."/>
            <person name="Banfield J.F."/>
        </authorList>
    </citation>
    <scope>NUCLEOTIDE SEQUENCE [LARGE SCALE GENOMIC DNA]</scope>
    <source>
        <strain evidence="3">CG11_big_fil_rev_8_21_14_0_20_37_16</strain>
    </source>
</reference>
<accession>A0A2H0KNK2</accession>
<dbReference type="Gene3D" id="3.40.33.10">
    <property type="entry name" value="CAP"/>
    <property type="match status" value="1"/>
</dbReference>
<sequence length="285" mass="32057">MNLLVKKIHRFFIPHEDNSYHAQSLHTNMLSTYLFVAVMLVFVSKSVPSLSSVLGVATDISIQKLFILTNEIRTRQGLPQLQENAQLDEAARKKASHMLQKDYWSHFAPDGTSPWDFIKQSGYQYEFAGENLAKNFLFSSNVIDAWMNSTTHKENIIRKEYTQVGYAVVNGVLNGEETTLVVQMFGTPLSPSLSQEQKAQKPKVLGQTQTVPQIQKQQVIVNGKRLAYDINVIFIGFIVLALVLDFSVASKLNILHLRGKHIAHLLFLGFISLGILFILKQGAIL</sequence>
<gene>
    <name evidence="3" type="ORF">COV87_00415</name>
</gene>
<dbReference type="Pfam" id="PF00188">
    <property type="entry name" value="CAP"/>
    <property type="match status" value="1"/>
</dbReference>
<dbReference type="PANTHER" id="PTHR31157">
    <property type="entry name" value="SCP DOMAIN-CONTAINING PROTEIN"/>
    <property type="match status" value="1"/>
</dbReference>
<dbReference type="SUPFAM" id="SSF55797">
    <property type="entry name" value="PR-1-like"/>
    <property type="match status" value="1"/>
</dbReference>
<keyword evidence="1" id="KW-1133">Transmembrane helix</keyword>
<feature type="transmembrane region" description="Helical" evidence="1">
    <location>
        <begin position="226"/>
        <end position="249"/>
    </location>
</feature>